<evidence type="ECO:0008006" key="2">
    <source>
        <dbReference type="Google" id="ProtNLM"/>
    </source>
</evidence>
<name>A0AAU8GE32_9CAUD</name>
<organism evidence="1">
    <name type="scientific">Salmonella phage vB_SEnST11_KE22</name>
    <dbReference type="NCBI Taxonomy" id="3161173"/>
    <lineage>
        <taxon>Viruses</taxon>
        <taxon>Duplodnaviria</taxon>
        <taxon>Heunggongvirae</taxon>
        <taxon>Uroviricota</taxon>
        <taxon>Caudoviricetes</taxon>
        <taxon>Vequintavirinae</taxon>
        <taxon>Seunavirus</taxon>
    </lineage>
</organism>
<protein>
    <recommendedName>
        <fullName evidence="2">Phage protein</fullName>
    </recommendedName>
</protein>
<dbReference type="EMBL" id="PP856721">
    <property type="protein sequence ID" value="XCH40238.1"/>
    <property type="molecule type" value="Genomic_DNA"/>
</dbReference>
<proteinExistence type="predicted"/>
<gene>
    <name evidence="1" type="ORF">NDDWPVAN_CDS0112</name>
</gene>
<evidence type="ECO:0000313" key="1">
    <source>
        <dbReference type="EMBL" id="XCH40238.1"/>
    </source>
</evidence>
<sequence length="69" mass="8230">MATIRIGETVVNENNMIIVELVELTEETFFHIHGLKDRKPIDHRVDVSSPWACQRAQEFYDHYRNLFKK</sequence>
<reference evidence="1" key="1">
    <citation type="submission" date="2024-05" db="EMBL/GenBank/DDBJ databases">
        <authorList>
            <person name="Mugo M.M."/>
            <person name="Musyoki A.M."/>
            <person name="Makumi A.M."/>
            <person name="Mutai I."/>
            <person name="Drechsel O."/>
            <person name="Kering K.K."/>
            <person name="Muturi P."/>
            <person name="Mbae C.K."/>
            <person name="Kariuki S.M."/>
        </authorList>
    </citation>
    <scope>NUCLEOTIDE SEQUENCE</scope>
</reference>
<accession>A0AAU8GE32</accession>